<keyword evidence="3" id="KW-1185">Reference proteome</keyword>
<evidence type="ECO:0000313" key="2">
    <source>
        <dbReference type="EMBL" id="SDH94560.1"/>
    </source>
</evidence>
<dbReference type="Gene3D" id="1.10.10.10">
    <property type="entry name" value="Winged helix-like DNA-binding domain superfamily/Winged helix DNA-binding domain"/>
    <property type="match status" value="1"/>
</dbReference>
<name>A0A1G8GJS1_9PROT</name>
<dbReference type="OrthoDB" id="8478344at2"/>
<accession>A0A1G8GJS1</accession>
<feature type="region of interest" description="Disordered" evidence="1">
    <location>
        <begin position="150"/>
        <end position="172"/>
    </location>
</feature>
<evidence type="ECO:0000256" key="1">
    <source>
        <dbReference type="SAM" id="MobiDB-lite"/>
    </source>
</evidence>
<feature type="region of interest" description="Disordered" evidence="1">
    <location>
        <begin position="49"/>
        <end position="78"/>
    </location>
</feature>
<dbReference type="STRING" id="83401.SAMN05421742_1295"/>
<dbReference type="RefSeq" id="WP_092622124.1">
    <property type="nucleotide sequence ID" value="NZ_FNCV01000029.1"/>
</dbReference>
<feature type="compositionally biased region" description="Pro residues" evidence="1">
    <location>
        <begin position="52"/>
        <end position="62"/>
    </location>
</feature>
<evidence type="ECO:0000313" key="3">
    <source>
        <dbReference type="Proteomes" id="UP000217076"/>
    </source>
</evidence>
<feature type="compositionally biased region" description="Basic and acidic residues" evidence="1">
    <location>
        <begin position="161"/>
        <end position="172"/>
    </location>
</feature>
<organism evidence="2 3">
    <name type="scientific">Roseospirillum parvum</name>
    <dbReference type="NCBI Taxonomy" id="83401"/>
    <lineage>
        <taxon>Bacteria</taxon>
        <taxon>Pseudomonadati</taxon>
        <taxon>Pseudomonadota</taxon>
        <taxon>Alphaproteobacteria</taxon>
        <taxon>Rhodospirillales</taxon>
        <taxon>Rhodospirillaceae</taxon>
        <taxon>Roseospirillum</taxon>
    </lineage>
</organism>
<gene>
    <name evidence="2" type="ORF">SAMN05421742_1295</name>
</gene>
<dbReference type="InterPro" id="IPR036388">
    <property type="entry name" value="WH-like_DNA-bd_sf"/>
</dbReference>
<sequence length="269" mass="28647">MSILKTDDPMRVLTTDEQLKLILVEAYLPHGAEVAVERARAAFTFIRAPAAPVDPPPEPKPAPVETAPEPKSIPVPSSWTLPPELVTALGTARALLDEGVCLTGRTLAEALGCSQPTASKRLWALVAAGRLAAVGQAARRQYVLPGQDAAVAHDQAPSDPAPRDEGVPRDEAEEARQVRALMDQGHTLSEMAQHLGRSRGEIIDIIALQGWAGLTANGAFCLPDSSFAVARQERPATRRNCMTCGTSFVSAGPHHRMCTKCRGQTEDAA</sequence>
<reference evidence="3" key="1">
    <citation type="submission" date="2016-10" db="EMBL/GenBank/DDBJ databases">
        <authorList>
            <person name="Varghese N."/>
            <person name="Submissions S."/>
        </authorList>
    </citation>
    <scope>NUCLEOTIDE SEQUENCE [LARGE SCALE GENOMIC DNA]</scope>
    <source>
        <strain evidence="3">930I</strain>
    </source>
</reference>
<dbReference type="EMBL" id="FNCV01000029">
    <property type="protein sequence ID" value="SDH94560.1"/>
    <property type="molecule type" value="Genomic_DNA"/>
</dbReference>
<dbReference type="AlphaFoldDB" id="A0A1G8GJS1"/>
<dbReference type="Proteomes" id="UP000217076">
    <property type="component" value="Unassembled WGS sequence"/>
</dbReference>
<proteinExistence type="predicted"/>
<protein>
    <submittedName>
        <fullName evidence="2">Uncharacterized protein</fullName>
    </submittedName>
</protein>